<protein>
    <recommendedName>
        <fullName evidence="6">RNA polymerase sigma factor 70 region 4 type 2 domain-containing protein</fullName>
    </recommendedName>
</protein>
<accession>A0A6I8LWH8</accession>
<evidence type="ECO:0000256" key="4">
    <source>
        <dbReference type="ARBA" id="ARBA00023125"/>
    </source>
</evidence>
<dbReference type="GO" id="GO:0016987">
    <property type="term" value="F:sigma factor activity"/>
    <property type="evidence" value="ECO:0007669"/>
    <property type="project" value="UniProtKB-KW"/>
</dbReference>
<evidence type="ECO:0000259" key="6">
    <source>
        <dbReference type="Pfam" id="PF08281"/>
    </source>
</evidence>
<sequence>MSLRKRYYVELARFAVKLGASVPDARAFADDAVAELVVRPLKDPGRDPVRNERPWLYRTVRQMVMSARRHRQRFDDRDIGQLGDRLCQTTWGAPDLHLEAVETLRAIGALPEDQAHAVTLSVAGHSMDTIAEILDISVSAAKQRVSRGRRRLLANLEGRDR</sequence>
<keyword evidence="4" id="KW-0238">DNA-binding</keyword>
<evidence type="ECO:0000256" key="2">
    <source>
        <dbReference type="ARBA" id="ARBA00023015"/>
    </source>
</evidence>
<keyword evidence="8" id="KW-1185">Reference proteome</keyword>
<dbReference type="SUPFAM" id="SSF88946">
    <property type="entry name" value="Sigma2 domain of RNA polymerase sigma factors"/>
    <property type="match status" value="1"/>
</dbReference>
<comment type="similarity">
    <text evidence="1">Belongs to the sigma-70 factor family. ECF subfamily.</text>
</comment>
<keyword evidence="3" id="KW-0731">Sigma factor</keyword>
<name>A0A6I8LWH8_9PSEU</name>
<organism evidence="7 8">
    <name type="scientific">Amycolatopsis camponoti</name>
    <dbReference type="NCBI Taxonomy" id="2606593"/>
    <lineage>
        <taxon>Bacteria</taxon>
        <taxon>Bacillati</taxon>
        <taxon>Actinomycetota</taxon>
        <taxon>Actinomycetes</taxon>
        <taxon>Pseudonocardiales</taxon>
        <taxon>Pseudonocardiaceae</taxon>
        <taxon>Amycolatopsis</taxon>
    </lineage>
</organism>
<dbReference type="GO" id="GO:0003677">
    <property type="term" value="F:DNA binding"/>
    <property type="evidence" value="ECO:0007669"/>
    <property type="project" value="UniProtKB-KW"/>
</dbReference>
<evidence type="ECO:0000313" key="8">
    <source>
        <dbReference type="Proteomes" id="UP000399805"/>
    </source>
</evidence>
<dbReference type="AlphaFoldDB" id="A0A6I8LWH8"/>
<evidence type="ECO:0000256" key="1">
    <source>
        <dbReference type="ARBA" id="ARBA00010641"/>
    </source>
</evidence>
<dbReference type="InterPro" id="IPR013325">
    <property type="entry name" value="RNA_pol_sigma_r2"/>
</dbReference>
<feature type="domain" description="RNA polymerase sigma factor 70 region 4 type 2" evidence="6">
    <location>
        <begin position="103"/>
        <end position="152"/>
    </location>
</feature>
<dbReference type="PANTHER" id="PTHR43133:SF8">
    <property type="entry name" value="RNA POLYMERASE SIGMA FACTOR HI_1459-RELATED"/>
    <property type="match status" value="1"/>
</dbReference>
<dbReference type="InterPro" id="IPR013249">
    <property type="entry name" value="RNA_pol_sigma70_r4_t2"/>
</dbReference>
<dbReference type="EMBL" id="CABVGP010000002">
    <property type="protein sequence ID" value="VVJ19915.1"/>
    <property type="molecule type" value="Genomic_DNA"/>
</dbReference>
<gene>
    <name evidence="7" type="ORF">AA23TX_04936</name>
</gene>
<proteinExistence type="inferred from homology"/>
<keyword evidence="5" id="KW-0804">Transcription</keyword>
<reference evidence="7 8" key="1">
    <citation type="submission" date="2019-09" db="EMBL/GenBank/DDBJ databases">
        <authorList>
            <person name="Leyn A S."/>
        </authorList>
    </citation>
    <scope>NUCLEOTIDE SEQUENCE [LARGE SCALE GENOMIC DNA]</scope>
    <source>
        <strain evidence="7">AA231_1</strain>
    </source>
</reference>
<evidence type="ECO:0000256" key="3">
    <source>
        <dbReference type="ARBA" id="ARBA00023082"/>
    </source>
</evidence>
<evidence type="ECO:0000313" key="7">
    <source>
        <dbReference type="EMBL" id="VVJ19915.1"/>
    </source>
</evidence>
<dbReference type="Gene3D" id="1.10.10.10">
    <property type="entry name" value="Winged helix-like DNA-binding domain superfamily/Winged helix DNA-binding domain"/>
    <property type="match status" value="1"/>
</dbReference>
<dbReference type="GO" id="GO:0006352">
    <property type="term" value="P:DNA-templated transcription initiation"/>
    <property type="evidence" value="ECO:0007669"/>
    <property type="project" value="InterPro"/>
</dbReference>
<dbReference type="Pfam" id="PF08281">
    <property type="entry name" value="Sigma70_r4_2"/>
    <property type="match status" value="1"/>
</dbReference>
<keyword evidence="2" id="KW-0805">Transcription regulation</keyword>
<evidence type="ECO:0000256" key="5">
    <source>
        <dbReference type="ARBA" id="ARBA00023163"/>
    </source>
</evidence>
<dbReference type="Proteomes" id="UP000399805">
    <property type="component" value="Unassembled WGS sequence"/>
</dbReference>
<dbReference type="InterPro" id="IPR013324">
    <property type="entry name" value="RNA_pol_sigma_r3/r4-like"/>
</dbReference>
<dbReference type="InterPro" id="IPR039425">
    <property type="entry name" value="RNA_pol_sigma-70-like"/>
</dbReference>
<dbReference type="InterPro" id="IPR036388">
    <property type="entry name" value="WH-like_DNA-bd_sf"/>
</dbReference>
<dbReference type="PANTHER" id="PTHR43133">
    <property type="entry name" value="RNA POLYMERASE ECF-TYPE SIGMA FACTO"/>
    <property type="match status" value="1"/>
</dbReference>
<dbReference type="SUPFAM" id="SSF88659">
    <property type="entry name" value="Sigma3 and sigma4 domains of RNA polymerase sigma factors"/>
    <property type="match status" value="1"/>
</dbReference>